<evidence type="ECO:0000259" key="6">
    <source>
        <dbReference type="Pfam" id="PF16858"/>
    </source>
</evidence>
<dbReference type="GO" id="GO:0010032">
    <property type="term" value="P:meiotic chromosome condensation"/>
    <property type="evidence" value="ECO:0007669"/>
    <property type="project" value="TreeGrafter"/>
</dbReference>
<dbReference type="InterPro" id="IPR031739">
    <property type="entry name" value="Ncaph2"/>
</dbReference>
<dbReference type="OrthoDB" id="10038475at2759"/>
<dbReference type="GO" id="GO:0005634">
    <property type="term" value="C:nucleus"/>
    <property type="evidence" value="ECO:0007669"/>
    <property type="project" value="UniProtKB-SubCell"/>
</dbReference>
<feature type="compositionally biased region" description="Basic residues" evidence="4">
    <location>
        <begin position="380"/>
        <end position="389"/>
    </location>
</feature>
<feature type="domain" description="Condensin II complex subunit H2 N-terminal" evidence="5">
    <location>
        <begin position="17"/>
        <end position="132"/>
    </location>
</feature>
<dbReference type="EMBL" id="BDRX01000034">
    <property type="protein sequence ID" value="GBF92762.1"/>
    <property type="molecule type" value="Genomic_DNA"/>
</dbReference>
<dbReference type="InterPro" id="IPR009378">
    <property type="entry name" value="H2_N"/>
</dbReference>
<dbReference type="GO" id="GO:0000796">
    <property type="term" value="C:condensin complex"/>
    <property type="evidence" value="ECO:0007669"/>
    <property type="project" value="TreeGrafter"/>
</dbReference>
<dbReference type="InterPro" id="IPR031737">
    <property type="entry name" value="CNDH2_C"/>
</dbReference>
<protein>
    <submittedName>
        <fullName evidence="7">Condensin-2 complex subunit H2</fullName>
    </submittedName>
</protein>
<evidence type="ECO:0000256" key="4">
    <source>
        <dbReference type="SAM" id="MobiDB-lite"/>
    </source>
</evidence>
<dbReference type="GO" id="GO:0003682">
    <property type="term" value="F:chromatin binding"/>
    <property type="evidence" value="ECO:0007669"/>
    <property type="project" value="TreeGrafter"/>
</dbReference>
<feature type="region of interest" description="Disordered" evidence="4">
    <location>
        <begin position="480"/>
        <end position="522"/>
    </location>
</feature>
<evidence type="ECO:0000256" key="1">
    <source>
        <dbReference type="ARBA" id="ARBA00004123"/>
    </source>
</evidence>
<feature type="region of interest" description="Disordered" evidence="4">
    <location>
        <begin position="221"/>
        <end position="244"/>
    </location>
</feature>
<keyword evidence="3" id="KW-0539">Nucleus</keyword>
<feature type="compositionally biased region" description="Low complexity" evidence="4">
    <location>
        <begin position="441"/>
        <end position="453"/>
    </location>
</feature>
<feature type="compositionally biased region" description="Low complexity" evidence="4">
    <location>
        <begin position="221"/>
        <end position="234"/>
    </location>
</feature>
<dbReference type="STRING" id="307507.A0A2V0P1F8"/>
<reference evidence="7 8" key="1">
    <citation type="journal article" date="2018" name="Sci. Rep.">
        <title>Raphidocelis subcapitata (=Pseudokirchneriella subcapitata) provides an insight into genome evolution and environmental adaptations in the Sphaeropleales.</title>
        <authorList>
            <person name="Suzuki S."/>
            <person name="Yamaguchi H."/>
            <person name="Nakajima N."/>
            <person name="Kawachi M."/>
        </authorList>
    </citation>
    <scope>NUCLEOTIDE SEQUENCE [LARGE SCALE GENOMIC DNA]</scope>
    <source>
        <strain evidence="7 8">NIES-35</strain>
    </source>
</reference>
<dbReference type="Pfam" id="PF16858">
    <property type="entry name" value="CNDH2_C"/>
    <property type="match status" value="1"/>
</dbReference>
<dbReference type="PANTHER" id="PTHR14324">
    <property type="entry name" value="CONDENSIN-2 COMPLEX SUBUNIT H2"/>
    <property type="match status" value="1"/>
</dbReference>
<dbReference type="FunCoup" id="A0A2V0P1F8">
    <property type="interactions" value="1376"/>
</dbReference>
<dbReference type="GO" id="GO:0051306">
    <property type="term" value="P:mitotic sister chromatid separation"/>
    <property type="evidence" value="ECO:0007669"/>
    <property type="project" value="TreeGrafter"/>
</dbReference>
<evidence type="ECO:0000313" key="8">
    <source>
        <dbReference type="Proteomes" id="UP000247498"/>
    </source>
</evidence>
<feature type="region of interest" description="Disordered" evidence="4">
    <location>
        <begin position="138"/>
        <end position="159"/>
    </location>
</feature>
<dbReference type="AlphaFoldDB" id="A0A2V0P1F8"/>
<proteinExistence type="inferred from homology"/>
<feature type="compositionally biased region" description="Low complexity" evidence="4">
    <location>
        <begin position="748"/>
        <end position="765"/>
    </location>
</feature>
<keyword evidence="8" id="KW-1185">Reference proteome</keyword>
<feature type="compositionally biased region" description="Basic residues" evidence="4">
    <location>
        <begin position="777"/>
        <end position="790"/>
    </location>
</feature>
<feature type="region of interest" description="Disordered" evidence="4">
    <location>
        <begin position="434"/>
        <end position="453"/>
    </location>
</feature>
<gene>
    <name evidence="7" type="ORF">Rsub_05131</name>
</gene>
<dbReference type="Pfam" id="PF06278">
    <property type="entry name" value="CNDH2_N"/>
    <property type="match status" value="1"/>
</dbReference>
<dbReference type="Proteomes" id="UP000247498">
    <property type="component" value="Unassembled WGS sequence"/>
</dbReference>
<feature type="region of interest" description="Disordered" evidence="4">
    <location>
        <begin position="263"/>
        <end position="298"/>
    </location>
</feature>
<comment type="caution">
    <text evidence="7">The sequence shown here is derived from an EMBL/GenBank/DDBJ whole genome shotgun (WGS) entry which is preliminary data.</text>
</comment>
<feature type="region of interest" description="Disordered" evidence="4">
    <location>
        <begin position="716"/>
        <end position="814"/>
    </location>
</feature>
<organism evidence="7 8">
    <name type="scientific">Raphidocelis subcapitata</name>
    <dbReference type="NCBI Taxonomy" id="307507"/>
    <lineage>
        <taxon>Eukaryota</taxon>
        <taxon>Viridiplantae</taxon>
        <taxon>Chlorophyta</taxon>
        <taxon>core chlorophytes</taxon>
        <taxon>Chlorophyceae</taxon>
        <taxon>CS clade</taxon>
        <taxon>Sphaeropleales</taxon>
        <taxon>Selenastraceae</taxon>
        <taxon>Raphidocelis</taxon>
    </lineage>
</organism>
<dbReference type="InParanoid" id="A0A2V0P1F8"/>
<feature type="region of interest" description="Disordered" evidence="4">
    <location>
        <begin position="346"/>
        <end position="407"/>
    </location>
</feature>
<evidence type="ECO:0000256" key="3">
    <source>
        <dbReference type="ARBA" id="ARBA00023242"/>
    </source>
</evidence>
<sequence length="814" mass="82748">MATAGEDPADAELRENRFAYLLQPIRDLAANWDIDIAAELEEYLEELEGITFAIEDCGPSLNFAEAALLIQGTTCVYSKKVEYLHNLVFRALETIHSKKQRERAAAEGDAKGRGRQAGGDDLDEAFLALDEVARGQVAGEGDIDLDDSEDGDEGPAELLRPPTTLLALEDAAAGQGETDAGSYRLAQCAVHESGALLLEMRDGAAYDRQLRARTRAAATASGTAASAAAPAAPAVGGGPAGAEADAGAAAGLAAAAPAEAFDDFDDDGGGAWDCGSDGDGIDMDDGLAPPLGPVAADDAAFEGGGAFLPDDAFAPVEDNPAAADAELAAGQEPGVGVAVRQRRGGAAGGGVVRRGGAEPFDPYRPLDPNDKGGLLVKPLQVRKPKRRPVRAGEPTEAGAAPTSAPGGLHNAAEFGYLAEALEVARRAIAAAAARQRRGPQRSRAAGAAAAAGLLQRPTGRAVMDWSDIATAEAEEADALLGPAPGDADAAAAFADDDWGGGDPWAGGDDSDGDAGPDAPLEGPSALQAALEEAAGGGGKLGAGWLDAAADGGAGLGAADPSRLTYEELCRAHIDKLIAAAAAQQVQSDLQVRVSTWRQRIDPVLNAEEDRSAFDIHDYGGAILGRLGSGSDANNGGASGSSDAPEAAVPFQRVVACDNRFEVARLFAAMLQLVNNRNVELCKSDPQNPSQPFALQLLSTDRHHEIMGERIAATNANAGTQPGAGAGPGPSASPEPKAPGRQRGKAAAKKAAAGSDSDGLDGASSSDGGGSSDEENRGRRRHQQQRKKAAAAKKPAAKPAAKRARKGGARAQAVA</sequence>
<feature type="compositionally biased region" description="Low complexity" evidence="4">
    <location>
        <begin position="480"/>
        <end position="493"/>
    </location>
</feature>
<evidence type="ECO:0000313" key="7">
    <source>
        <dbReference type="EMBL" id="GBF92762.1"/>
    </source>
</evidence>
<comment type="similarity">
    <text evidence="2">Belongs to the CND2 H2 (condensin-2 subunit 2) family.</text>
</comment>
<accession>A0A2V0P1F8</accession>
<dbReference type="PANTHER" id="PTHR14324:SF3">
    <property type="entry name" value="CONDENSIN-2 COMPLEX SUBUNIT H2"/>
    <property type="match status" value="1"/>
</dbReference>
<feature type="domain" description="Condensin-2 complex subunit H2 C-terminal" evidence="6">
    <location>
        <begin position="564"/>
        <end position="705"/>
    </location>
</feature>
<evidence type="ECO:0000259" key="5">
    <source>
        <dbReference type="Pfam" id="PF06278"/>
    </source>
</evidence>
<comment type="subcellular location">
    <subcellularLocation>
        <location evidence="1">Nucleus</location>
    </subcellularLocation>
</comment>
<feature type="compositionally biased region" description="Acidic residues" evidence="4">
    <location>
        <begin position="141"/>
        <end position="155"/>
    </location>
</feature>
<evidence type="ECO:0000256" key="2">
    <source>
        <dbReference type="ARBA" id="ARBA00007844"/>
    </source>
</evidence>
<name>A0A2V0P1F8_9CHLO</name>